<accession>A0A915INL5</accession>
<organism evidence="1 2">
    <name type="scientific">Romanomermis culicivorax</name>
    <name type="common">Nematode worm</name>
    <dbReference type="NCBI Taxonomy" id="13658"/>
    <lineage>
        <taxon>Eukaryota</taxon>
        <taxon>Metazoa</taxon>
        <taxon>Ecdysozoa</taxon>
        <taxon>Nematoda</taxon>
        <taxon>Enoplea</taxon>
        <taxon>Dorylaimia</taxon>
        <taxon>Mermithida</taxon>
        <taxon>Mermithoidea</taxon>
        <taxon>Mermithidae</taxon>
        <taxon>Romanomermis</taxon>
    </lineage>
</organism>
<dbReference type="Proteomes" id="UP000887565">
    <property type="component" value="Unplaced"/>
</dbReference>
<sequence>MIQYMRPFILFASNRFRKQLNRVVFYLHANALSNFVLSTSKRPSTIRCIIVAVSPAPRFCYSRSGRNVHWV</sequence>
<evidence type="ECO:0000313" key="1">
    <source>
        <dbReference type="Proteomes" id="UP000887565"/>
    </source>
</evidence>
<reference evidence="2" key="1">
    <citation type="submission" date="2022-11" db="UniProtKB">
        <authorList>
            <consortium name="WormBaseParasite"/>
        </authorList>
    </citation>
    <scope>IDENTIFICATION</scope>
</reference>
<protein>
    <submittedName>
        <fullName evidence="2">Uncharacterized protein</fullName>
    </submittedName>
</protein>
<proteinExistence type="predicted"/>
<dbReference type="AlphaFoldDB" id="A0A915INL5"/>
<name>A0A915INL5_ROMCU</name>
<evidence type="ECO:0000313" key="2">
    <source>
        <dbReference type="WBParaSite" id="nRc.2.0.1.t15023-RA"/>
    </source>
</evidence>
<dbReference type="WBParaSite" id="nRc.2.0.1.t15023-RA">
    <property type="protein sequence ID" value="nRc.2.0.1.t15023-RA"/>
    <property type="gene ID" value="nRc.2.0.1.g15023"/>
</dbReference>
<keyword evidence="1" id="KW-1185">Reference proteome</keyword>